<feature type="compositionally biased region" description="Polar residues" evidence="2">
    <location>
        <begin position="91"/>
        <end position="105"/>
    </location>
</feature>
<organism evidence="3">
    <name type="scientific">Brachypodium distachyon</name>
    <name type="common">Purple false brome</name>
    <name type="synonym">Trachynia distachya</name>
    <dbReference type="NCBI Taxonomy" id="15368"/>
    <lineage>
        <taxon>Eukaryota</taxon>
        <taxon>Viridiplantae</taxon>
        <taxon>Streptophyta</taxon>
        <taxon>Embryophyta</taxon>
        <taxon>Tracheophyta</taxon>
        <taxon>Spermatophyta</taxon>
        <taxon>Magnoliopsida</taxon>
        <taxon>Liliopsida</taxon>
        <taxon>Poales</taxon>
        <taxon>Poaceae</taxon>
        <taxon>BOP clade</taxon>
        <taxon>Pooideae</taxon>
        <taxon>Stipodae</taxon>
        <taxon>Brachypodieae</taxon>
        <taxon>Brachypodium</taxon>
    </lineage>
</organism>
<evidence type="ECO:0000313" key="3">
    <source>
        <dbReference type="EMBL" id="PNT69903.1"/>
    </source>
</evidence>
<proteinExistence type="predicted"/>
<feature type="compositionally biased region" description="Low complexity" evidence="2">
    <location>
        <begin position="106"/>
        <end position="128"/>
    </location>
</feature>
<name>A0A2K2D6K7_BRADI</name>
<protein>
    <submittedName>
        <fullName evidence="3 4">Uncharacterized protein</fullName>
    </submittedName>
</protein>
<evidence type="ECO:0000256" key="1">
    <source>
        <dbReference type="SAM" id="Coils"/>
    </source>
</evidence>
<dbReference type="Gramene" id="PNT69903">
    <property type="protein sequence ID" value="PNT69903"/>
    <property type="gene ID" value="BRADI_2g02628v3"/>
</dbReference>
<dbReference type="EMBL" id="CM000881">
    <property type="protein sequence ID" value="PNT69903.1"/>
    <property type="molecule type" value="Genomic_DNA"/>
</dbReference>
<evidence type="ECO:0000313" key="4">
    <source>
        <dbReference type="EnsemblPlants" id="PNT69903"/>
    </source>
</evidence>
<feature type="coiled-coil region" evidence="1">
    <location>
        <begin position="148"/>
        <end position="182"/>
    </location>
</feature>
<evidence type="ECO:0000256" key="2">
    <source>
        <dbReference type="SAM" id="MobiDB-lite"/>
    </source>
</evidence>
<keyword evidence="1" id="KW-0175">Coiled coil</keyword>
<dbReference type="EnsemblPlants" id="PNT69903">
    <property type="protein sequence ID" value="PNT69903"/>
    <property type="gene ID" value="BRADI_2g02628v3"/>
</dbReference>
<reference evidence="4" key="3">
    <citation type="submission" date="2018-08" db="UniProtKB">
        <authorList>
            <consortium name="EnsemblPlants"/>
        </authorList>
    </citation>
    <scope>IDENTIFICATION</scope>
    <source>
        <strain evidence="4">cv. Bd21</strain>
    </source>
</reference>
<accession>A0A2K2D6K7</accession>
<dbReference type="Proteomes" id="UP000008810">
    <property type="component" value="Chromosome 2"/>
</dbReference>
<evidence type="ECO:0000313" key="5">
    <source>
        <dbReference type="Proteomes" id="UP000008810"/>
    </source>
</evidence>
<sequence>MLHGEPVPELLAELIHLFESTPDPLDSYCRAQTNAGAESVFLLALTHGVDEAMLRRVASGPPRPKTGRGSDMTPYFSLGRELASIWTRQMGGSANQERANPASSPSATRETTEGTPTPKTSTPTAASPNVIDVAGASQPKEVPNLSALERAKSETEFLRRRLQDAETQAKDAKMRARKASAEIQISRAKLKAAADREEFVFLQLRNFSAQLQCFQMDPRAERDRVTSALNAHTDDRQSLWSDRARGHDLMLLDVRVSLVKEYFDLCRDTLVLIHQSFWPLGETPSSLGL</sequence>
<reference evidence="3 4" key="1">
    <citation type="journal article" date="2010" name="Nature">
        <title>Genome sequencing and analysis of the model grass Brachypodium distachyon.</title>
        <authorList>
            <consortium name="International Brachypodium Initiative"/>
        </authorList>
    </citation>
    <scope>NUCLEOTIDE SEQUENCE [LARGE SCALE GENOMIC DNA]</scope>
    <source>
        <strain evidence="3 4">Bd21</strain>
    </source>
</reference>
<dbReference type="InParanoid" id="A0A2K2D6K7"/>
<dbReference type="AlphaFoldDB" id="A0A2K2D6K7"/>
<reference evidence="3" key="2">
    <citation type="submission" date="2017-06" db="EMBL/GenBank/DDBJ databases">
        <title>WGS assembly of Brachypodium distachyon.</title>
        <authorList>
            <consortium name="The International Brachypodium Initiative"/>
            <person name="Lucas S."/>
            <person name="Harmon-Smith M."/>
            <person name="Lail K."/>
            <person name="Tice H."/>
            <person name="Grimwood J."/>
            <person name="Bruce D."/>
            <person name="Barry K."/>
            <person name="Shu S."/>
            <person name="Lindquist E."/>
            <person name="Wang M."/>
            <person name="Pitluck S."/>
            <person name="Vogel J.P."/>
            <person name="Garvin D.F."/>
            <person name="Mockler T.C."/>
            <person name="Schmutz J."/>
            <person name="Rokhsar D."/>
            <person name="Bevan M.W."/>
        </authorList>
    </citation>
    <scope>NUCLEOTIDE SEQUENCE</scope>
    <source>
        <strain evidence="3">Bd21</strain>
    </source>
</reference>
<keyword evidence="5" id="KW-1185">Reference proteome</keyword>
<gene>
    <name evidence="3" type="ORF">BRADI_2g02628v3</name>
</gene>
<feature type="region of interest" description="Disordered" evidence="2">
    <location>
        <begin position="91"/>
        <end position="129"/>
    </location>
</feature>